<dbReference type="AlphaFoldDB" id="A0A5C1A4N0"/>
<keyword evidence="4" id="KW-1185">Reference proteome</keyword>
<keyword evidence="2" id="KW-0472">Membrane</keyword>
<name>A0A5C1A4N0_9BACT</name>
<keyword evidence="2" id="KW-0812">Transmembrane</keyword>
<dbReference type="EMBL" id="CP042425">
    <property type="protein sequence ID" value="QEL14069.1"/>
    <property type="molecule type" value="Genomic_DNA"/>
</dbReference>
<feature type="transmembrane region" description="Helical" evidence="2">
    <location>
        <begin position="12"/>
        <end position="29"/>
    </location>
</feature>
<reference evidence="4" key="1">
    <citation type="submission" date="2019-08" db="EMBL/GenBank/DDBJ databases">
        <title>Limnoglobus roseus gen. nov., sp. nov., a novel freshwater planctomycete with a giant genome from the family Gemmataceae.</title>
        <authorList>
            <person name="Kulichevskaya I.S."/>
            <person name="Naumoff D.G."/>
            <person name="Miroshnikov K."/>
            <person name="Ivanova A."/>
            <person name="Philippov D.A."/>
            <person name="Hakobyan A."/>
            <person name="Rijpstra I.C."/>
            <person name="Sinninghe Damste J.S."/>
            <person name="Liesack W."/>
            <person name="Dedysh S.N."/>
        </authorList>
    </citation>
    <scope>NUCLEOTIDE SEQUENCE [LARGE SCALE GENOMIC DNA]</scope>
    <source>
        <strain evidence="4">PX52</strain>
    </source>
</reference>
<feature type="region of interest" description="Disordered" evidence="1">
    <location>
        <begin position="103"/>
        <end position="133"/>
    </location>
</feature>
<protein>
    <submittedName>
        <fullName evidence="3">Uncharacterized protein</fullName>
    </submittedName>
</protein>
<organism evidence="3 4">
    <name type="scientific">Limnoglobus roseus</name>
    <dbReference type="NCBI Taxonomy" id="2598579"/>
    <lineage>
        <taxon>Bacteria</taxon>
        <taxon>Pseudomonadati</taxon>
        <taxon>Planctomycetota</taxon>
        <taxon>Planctomycetia</taxon>
        <taxon>Gemmatales</taxon>
        <taxon>Gemmataceae</taxon>
        <taxon>Limnoglobus</taxon>
    </lineage>
</organism>
<keyword evidence="2" id="KW-1133">Transmembrane helix</keyword>
<dbReference type="RefSeq" id="WP_149108988.1">
    <property type="nucleotide sequence ID" value="NZ_CP042425.1"/>
</dbReference>
<evidence type="ECO:0000313" key="4">
    <source>
        <dbReference type="Proteomes" id="UP000324974"/>
    </source>
</evidence>
<dbReference type="KEGG" id="lrs:PX52LOC_00932"/>
<evidence type="ECO:0000313" key="3">
    <source>
        <dbReference type="EMBL" id="QEL14069.1"/>
    </source>
</evidence>
<gene>
    <name evidence="3" type="ORF">PX52LOC_00932</name>
</gene>
<sequence>MRLLGHYYRRSINAVLAIGMLVMSFGVTISHSHAAGGQPHVHGFGWNAACPLAPEHRDEPGESHRHLILFGYELPDGAVPRDVTPSPSVTACPCVAGSECDLTADDADAPTPEEPSTVSPPANPPEHLAAEGFTPPLSPPLSCFALRAVAGVLRL</sequence>
<evidence type="ECO:0000256" key="1">
    <source>
        <dbReference type="SAM" id="MobiDB-lite"/>
    </source>
</evidence>
<proteinExistence type="predicted"/>
<accession>A0A5C1A4N0</accession>
<dbReference type="Proteomes" id="UP000324974">
    <property type="component" value="Chromosome"/>
</dbReference>
<evidence type="ECO:0000256" key="2">
    <source>
        <dbReference type="SAM" id="Phobius"/>
    </source>
</evidence>